<organism evidence="6 7">
    <name type="scientific">Clathrus columnatus</name>
    <dbReference type="NCBI Taxonomy" id="1419009"/>
    <lineage>
        <taxon>Eukaryota</taxon>
        <taxon>Fungi</taxon>
        <taxon>Dikarya</taxon>
        <taxon>Basidiomycota</taxon>
        <taxon>Agaricomycotina</taxon>
        <taxon>Agaricomycetes</taxon>
        <taxon>Phallomycetidae</taxon>
        <taxon>Phallales</taxon>
        <taxon>Clathraceae</taxon>
        <taxon>Clathrus</taxon>
    </lineage>
</organism>
<gene>
    <name evidence="6" type="ORF">Clacol_002055</name>
</gene>
<keyword evidence="2 5" id="KW-0812">Transmembrane</keyword>
<keyword evidence="7" id="KW-1185">Reference proteome</keyword>
<evidence type="ECO:0000256" key="4">
    <source>
        <dbReference type="ARBA" id="ARBA00023136"/>
    </source>
</evidence>
<evidence type="ECO:0000256" key="5">
    <source>
        <dbReference type="SAM" id="Phobius"/>
    </source>
</evidence>
<name>A0AAV5A3L4_9AGAM</name>
<comment type="subcellular location">
    <subcellularLocation>
        <location evidence="1">Membrane</location>
        <topology evidence="1">Multi-pass membrane protein</topology>
    </subcellularLocation>
</comment>
<evidence type="ECO:0000256" key="1">
    <source>
        <dbReference type="ARBA" id="ARBA00004141"/>
    </source>
</evidence>
<feature type="transmembrane region" description="Helical" evidence="5">
    <location>
        <begin position="283"/>
        <end position="308"/>
    </location>
</feature>
<dbReference type="GO" id="GO:0000329">
    <property type="term" value="C:fungal-type vacuole membrane"/>
    <property type="evidence" value="ECO:0007669"/>
    <property type="project" value="TreeGrafter"/>
</dbReference>
<dbReference type="GO" id="GO:0022857">
    <property type="term" value="F:transmembrane transporter activity"/>
    <property type="evidence" value="ECO:0007669"/>
    <property type="project" value="InterPro"/>
</dbReference>
<keyword evidence="4 5" id="KW-0472">Membrane</keyword>
<dbReference type="Gene3D" id="1.20.1250.20">
    <property type="entry name" value="MFS general substrate transporter like domains"/>
    <property type="match status" value="1"/>
</dbReference>
<proteinExistence type="predicted"/>
<feature type="transmembrane region" description="Helical" evidence="5">
    <location>
        <begin position="95"/>
        <end position="121"/>
    </location>
</feature>
<evidence type="ECO:0000256" key="3">
    <source>
        <dbReference type="ARBA" id="ARBA00022989"/>
    </source>
</evidence>
<evidence type="ECO:0000256" key="2">
    <source>
        <dbReference type="ARBA" id="ARBA00022692"/>
    </source>
</evidence>
<keyword evidence="3 5" id="KW-1133">Transmembrane helix</keyword>
<feature type="transmembrane region" description="Helical" evidence="5">
    <location>
        <begin position="165"/>
        <end position="184"/>
    </location>
</feature>
<dbReference type="Proteomes" id="UP001050691">
    <property type="component" value="Unassembled WGS sequence"/>
</dbReference>
<reference evidence="6" key="1">
    <citation type="submission" date="2021-10" db="EMBL/GenBank/DDBJ databases">
        <title>De novo Genome Assembly of Clathrus columnatus (Basidiomycota, Fungi) Using Illumina and Nanopore Sequence Data.</title>
        <authorList>
            <person name="Ogiso-Tanaka E."/>
            <person name="Itagaki H."/>
            <person name="Hosoya T."/>
            <person name="Hosaka K."/>
        </authorList>
    </citation>
    <scope>NUCLEOTIDE SEQUENCE</scope>
    <source>
        <strain evidence="6">MO-923</strain>
    </source>
</reference>
<dbReference type="PANTHER" id="PTHR21576:SF160">
    <property type="entry name" value="NODULIN-LIKE DOMAIN-CONTAINING PROTEIN"/>
    <property type="match status" value="1"/>
</dbReference>
<evidence type="ECO:0008006" key="8">
    <source>
        <dbReference type="Google" id="ProtNLM"/>
    </source>
</evidence>
<dbReference type="EMBL" id="BPWL01000002">
    <property type="protein sequence ID" value="GJJ07849.1"/>
    <property type="molecule type" value="Genomic_DNA"/>
</dbReference>
<feature type="transmembrane region" description="Helical" evidence="5">
    <location>
        <begin position="64"/>
        <end position="83"/>
    </location>
</feature>
<evidence type="ECO:0000313" key="6">
    <source>
        <dbReference type="EMBL" id="GJJ07849.1"/>
    </source>
</evidence>
<feature type="transmembrane region" description="Helical" evidence="5">
    <location>
        <begin position="133"/>
        <end position="153"/>
    </location>
</feature>
<feature type="transmembrane region" description="Helical" evidence="5">
    <location>
        <begin position="401"/>
        <end position="419"/>
    </location>
</feature>
<protein>
    <recommendedName>
        <fullName evidence="8">Nodulin-like domain-containing protein</fullName>
    </recommendedName>
</protein>
<sequence length="430" mass="45570">MASSLNKRRTATLLGSILTALSSGTNYYASSDIINNVLNLMIVGVYTTGPILGRIVDKRGPKPLLIAAFLFLLLGYSGLWRYYNAGPLTDDHLPISTLVALSLFSYMTGAGGNCGLAASLNSTAKSFPDHMRATTVGVVLSGFGLSAFYFSALSNWLFPGDTSSFLLFLALGTSLPVIIGFFTVRPVTGITSTEHGNGDSHADEDLNSSSHLLANPGEDIDTVEVVAAYPEVVSAVDIPHSSERRRSVELSPSASRSHSRHLSLDALETIDVHGRQLLKGWEFWLLFSILVFLSGTGLMFINNVGSIAQALSAKGNPDYDRVEAGKLQAAQVSLISLANCAARIGVGKTPSIISPPQKKGTGADVVKTRFGGHRSYLLIVISLLFVASQVIASHIEDTKHLWNASLVLGLGYGGIFGLLPTGTSPKTGDS</sequence>
<dbReference type="InterPro" id="IPR011701">
    <property type="entry name" value="MFS"/>
</dbReference>
<comment type="caution">
    <text evidence="6">The sequence shown here is derived from an EMBL/GenBank/DDBJ whole genome shotgun (WGS) entry which is preliminary data.</text>
</comment>
<dbReference type="PANTHER" id="PTHR21576">
    <property type="entry name" value="UNCHARACTERIZED NODULIN-LIKE PROTEIN"/>
    <property type="match status" value="1"/>
</dbReference>
<feature type="transmembrane region" description="Helical" evidence="5">
    <location>
        <begin position="376"/>
        <end position="395"/>
    </location>
</feature>
<dbReference type="AlphaFoldDB" id="A0AAV5A3L4"/>
<dbReference type="InterPro" id="IPR036259">
    <property type="entry name" value="MFS_trans_sf"/>
</dbReference>
<dbReference type="SUPFAM" id="SSF103473">
    <property type="entry name" value="MFS general substrate transporter"/>
    <property type="match status" value="1"/>
</dbReference>
<evidence type="ECO:0000313" key="7">
    <source>
        <dbReference type="Proteomes" id="UP001050691"/>
    </source>
</evidence>
<dbReference type="Pfam" id="PF07690">
    <property type="entry name" value="MFS_1"/>
    <property type="match status" value="1"/>
</dbReference>
<accession>A0AAV5A3L4</accession>